<keyword evidence="3" id="KW-1185">Reference proteome</keyword>
<dbReference type="InterPro" id="IPR006311">
    <property type="entry name" value="TAT_signal"/>
</dbReference>
<dbReference type="AlphaFoldDB" id="A0A8J4AAH2"/>
<name>A0A8J4AAH2_9ACTN</name>
<dbReference type="Gene3D" id="2.60.120.260">
    <property type="entry name" value="Galactose-binding domain-like"/>
    <property type="match status" value="2"/>
</dbReference>
<dbReference type="Proteomes" id="UP000614996">
    <property type="component" value="Unassembled WGS sequence"/>
</dbReference>
<evidence type="ECO:0000313" key="2">
    <source>
        <dbReference type="EMBL" id="GIL28001.1"/>
    </source>
</evidence>
<dbReference type="PROSITE" id="PS51318">
    <property type="entry name" value="TAT"/>
    <property type="match status" value="1"/>
</dbReference>
<dbReference type="PROSITE" id="PS50022">
    <property type="entry name" value="FA58C_3"/>
    <property type="match status" value="1"/>
</dbReference>
<dbReference type="Pfam" id="PF00754">
    <property type="entry name" value="F5_F8_type_C"/>
    <property type="match status" value="1"/>
</dbReference>
<accession>A0A8J4AAH2</accession>
<organism evidence="2 3">
    <name type="scientific">Actinocatenispora comari</name>
    <dbReference type="NCBI Taxonomy" id="2807577"/>
    <lineage>
        <taxon>Bacteria</taxon>
        <taxon>Bacillati</taxon>
        <taxon>Actinomycetota</taxon>
        <taxon>Actinomycetes</taxon>
        <taxon>Micromonosporales</taxon>
        <taxon>Micromonosporaceae</taxon>
        <taxon>Actinocatenispora</taxon>
    </lineage>
</organism>
<feature type="domain" description="F5/8 type C" evidence="1">
    <location>
        <begin position="623"/>
        <end position="720"/>
    </location>
</feature>
<dbReference type="InterPro" id="IPR000421">
    <property type="entry name" value="FA58C"/>
</dbReference>
<gene>
    <name evidence="2" type="ORF">NUM_32550</name>
</gene>
<evidence type="ECO:0000259" key="1">
    <source>
        <dbReference type="PROSITE" id="PS50022"/>
    </source>
</evidence>
<comment type="caution">
    <text evidence="2">The sequence shown here is derived from an EMBL/GenBank/DDBJ whole genome shotgun (WGS) entry which is preliminary data.</text>
</comment>
<dbReference type="RefSeq" id="WP_207125734.1">
    <property type="nucleotide sequence ID" value="NZ_BOPO01000055.1"/>
</dbReference>
<protein>
    <recommendedName>
        <fullName evidence="1">F5/8 type C domain-containing protein</fullName>
    </recommendedName>
</protein>
<evidence type="ECO:0000313" key="3">
    <source>
        <dbReference type="Proteomes" id="UP000614996"/>
    </source>
</evidence>
<proteinExistence type="predicted"/>
<reference evidence="3" key="1">
    <citation type="journal article" date="2021" name="Int. J. Syst. Evol. Microbiol.">
        <title>Actinocatenispora comari sp. nov., an endophytic actinomycete isolated from aerial parts of Comarum salesowianum.</title>
        <authorList>
            <person name="Oyunbileg N."/>
            <person name="Iizaka Y."/>
            <person name="Hamada M."/>
            <person name="Davaapurev B.O."/>
            <person name="Fukumoto A."/>
            <person name="Tsetseg B."/>
            <person name="Kato F."/>
            <person name="Tamura T."/>
            <person name="Batkhuu J."/>
            <person name="Anzai Y."/>
        </authorList>
    </citation>
    <scope>NUCLEOTIDE SEQUENCE [LARGE SCALE GENOMIC DNA]</scope>
    <source>
        <strain evidence="3">NUM-2625</strain>
    </source>
</reference>
<dbReference type="InterPro" id="IPR008979">
    <property type="entry name" value="Galactose-bd-like_sf"/>
</dbReference>
<dbReference type="SUPFAM" id="SSF49785">
    <property type="entry name" value="Galactose-binding domain-like"/>
    <property type="match status" value="2"/>
</dbReference>
<dbReference type="EMBL" id="BOPO01000055">
    <property type="protein sequence ID" value="GIL28001.1"/>
    <property type="molecule type" value="Genomic_DNA"/>
</dbReference>
<sequence>MTTLPGESSTVQPGLSRRGLLQAAGAAGALAAALPYVAPDRAAATTADARRRLAADEVARTYHRVLLRHTRWAETQWDESAGHYLAKDFSFAVVLGNAVLLTRDGYDAELAGVDAATLRQHTVATLSHFAASNRLLGGTEWGKTLFFDTTFQLYFQLAGRLLWDELDARTRTDLDLIARRQADYTVSLGSGDDPLSGSWTPHGLSGGWVGDTKLEEMGVYAQSIAPALAWAPDAASAAGWRDWYDRWSRNETGHPAADHANPAIVDGARVSSNTAHNLYDTFLVENHGSFGPHYQCELWRTSGRNGIHFITAGQPMPAVLAEQPNGDRLWRSILAVMSDAGEPLMPMVADREHLYGRDVIPIAFLAQVLGDRRAAWAEQALAARLDAYQDYPPQYRITKFSGEPKYEPEARAEVAISYLLHEWRARERGPVAPLSAAEVFADAAGVLDFGTGPGLVAHQSPAAWAGAVSKPGFAKFAWQPGHDDWLFVLSGPTPMFLPATGAAVRSRTVAAYTRVRDGFDASAVVLGFDTGRAGFASLPGGSVVYASSGVAAGEGHLEVHNLTMPGVPGLDGDRTYTAAEGGVTVPANDDSSGAARVDTVTFDRTSARWVRMLGVTPDPRYGYSIIEFAVRDGAGANLAQGRATSASSADTGHAAGYATDGDDATRWAVSKADRPRADSWLAVDLGSTVGFDRVRIDWEAAAGRAYRIQVSADGASWTDVASYPHPDLSSTGGWLNVDGRAGLVVRGSEHPITVQGNVITLADGPAAPLLVEGRPGLDAAATRTAAAAPAPSTDADGLAASLAEGYLSLFNLTGSRLTGTVTIPLQGNAVPLFAGTQTTTVHGAAYRAELPAASGAVLAPWFGVEPVGGHRLPAGLVVEVLDAQRLRLHGPSGPVRVRSRHGADRVVVVGAHRTDVVFRSVPAYPIADLALGRVTFPTSPLPAGMTDPVAAVDGSDATAWTPGRAGRMVVDLGSDQPLGAIELTWTSGRPLAATVSTSTDGLSYREVARLRAGQRRADLSGTARYVAVSVPGWRHGDAHLRHLVVEPA</sequence>